<keyword evidence="2" id="KW-0812">Transmembrane</keyword>
<comment type="subcellular location">
    <subcellularLocation>
        <location evidence="1">Membrane</location>
    </subcellularLocation>
</comment>
<feature type="domain" description="TMEM205-like" evidence="5">
    <location>
        <begin position="12"/>
        <end position="108"/>
    </location>
</feature>
<evidence type="ECO:0000313" key="6">
    <source>
        <dbReference type="EMBL" id="CAB1369499.1"/>
    </source>
</evidence>
<gene>
    <name evidence="6" type="ORF">DENOEST_2334</name>
</gene>
<evidence type="ECO:0000256" key="2">
    <source>
        <dbReference type="ARBA" id="ARBA00022692"/>
    </source>
</evidence>
<evidence type="ECO:0000259" key="5">
    <source>
        <dbReference type="Pfam" id="PF13664"/>
    </source>
</evidence>
<accession>A0A6S6XX97</accession>
<dbReference type="AlphaFoldDB" id="A0A6S6XX97"/>
<dbReference type="Proteomes" id="UP000515733">
    <property type="component" value="Chromosome"/>
</dbReference>
<reference evidence="6 7" key="1">
    <citation type="submission" date="2020-03" db="EMBL/GenBank/DDBJ databases">
        <authorList>
            <consortium name="Genoscope - CEA"/>
            <person name="William W."/>
        </authorList>
    </citation>
    <scope>NUCLEOTIDE SEQUENCE [LARGE SCALE GENOMIC DNA]</scope>
    <source>
        <strain evidence="7">DSM 16959</strain>
    </source>
</reference>
<evidence type="ECO:0000313" key="7">
    <source>
        <dbReference type="Proteomes" id="UP000515733"/>
    </source>
</evidence>
<evidence type="ECO:0000256" key="1">
    <source>
        <dbReference type="ARBA" id="ARBA00004370"/>
    </source>
</evidence>
<dbReference type="KEGG" id="doe:DENOEST_2334"/>
<name>A0A6S6XX97_9PROT</name>
<dbReference type="Pfam" id="PF13664">
    <property type="entry name" value="DUF4149"/>
    <property type="match status" value="1"/>
</dbReference>
<dbReference type="OrthoDB" id="5797290at2"/>
<dbReference type="EMBL" id="LR778301">
    <property type="protein sequence ID" value="CAB1369499.1"/>
    <property type="molecule type" value="Genomic_DNA"/>
</dbReference>
<evidence type="ECO:0000256" key="3">
    <source>
        <dbReference type="ARBA" id="ARBA00022989"/>
    </source>
</evidence>
<keyword evidence="4" id="KW-0472">Membrane</keyword>
<organism evidence="6 7">
    <name type="scientific">Denitratisoma oestradiolicum</name>
    <dbReference type="NCBI Taxonomy" id="311182"/>
    <lineage>
        <taxon>Bacteria</taxon>
        <taxon>Pseudomonadati</taxon>
        <taxon>Pseudomonadota</taxon>
        <taxon>Betaproteobacteria</taxon>
        <taxon>Nitrosomonadales</taxon>
        <taxon>Sterolibacteriaceae</taxon>
        <taxon>Denitratisoma</taxon>
    </lineage>
</organism>
<keyword evidence="3" id="KW-1133">Transmembrane helix</keyword>
<sequence>MNKLTEALYSILIALWVGGLFAVGYLAAPVLFDQLPDRTLAGNLAGKMFSVTAWVGLGAGAYLLLYLLTRRGWSAFKSGVFWIVLSMVALTAAGQFGIQPILAQLKADALPRAVMESALRDRFATWHGISSGLYLIQSLLGLWLVLWQERGKR</sequence>
<dbReference type="InterPro" id="IPR025423">
    <property type="entry name" value="TMEM205-like"/>
</dbReference>
<evidence type="ECO:0000256" key="4">
    <source>
        <dbReference type="ARBA" id="ARBA00023136"/>
    </source>
</evidence>
<dbReference type="RefSeq" id="WP_145771344.1">
    <property type="nucleotide sequence ID" value="NZ_LR778301.1"/>
</dbReference>
<dbReference type="GO" id="GO:0016020">
    <property type="term" value="C:membrane"/>
    <property type="evidence" value="ECO:0007669"/>
    <property type="project" value="UniProtKB-SubCell"/>
</dbReference>
<proteinExistence type="predicted"/>
<protein>
    <recommendedName>
        <fullName evidence="5">TMEM205-like domain-containing protein</fullName>
    </recommendedName>
</protein>
<keyword evidence="7" id="KW-1185">Reference proteome</keyword>